<dbReference type="PROSITE" id="PS50005">
    <property type="entry name" value="TPR"/>
    <property type="match status" value="1"/>
</dbReference>
<organism evidence="4 5">
    <name type="scientific">Aegilops tauschii subsp. strangulata</name>
    <name type="common">Goatgrass</name>
    <dbReference type="NCBI Taxonomy" id="200361"/>
    <lineage>
        <taxon>Eukaryota</taxon>
        <taxon>Viridiplantae</taxon>
        <taxon>Streptophyta</taxon>
        <taxon>Embryophyta</taxon>
        <taxon>Tracheophyta</taxon>
        <taxon>Spermatophyta</taxon>
        <taxon>Magnoliopsida</taxon>
        <taxon>Liliopsida</taxon>
        <taxon>Poales</taxon>
        <taxon>Poaceae</taxon>
        <taxon>BOP clade</taxon>
        <taxon>Pooideae</taxon>
        <taxon>Triticodae</taxon>
        <taxon>Triticeae</taxon>
        <taxon>Triticinae</taxon>
        <taxon>Aegilops</taxon>
    </lineage>
</organism>
<dbReference type="CDD" id="cd02980">
    <property type="entry name" value="TRX_Fd_family"/>
    <property type="match status" value="1"/>
</dbReference>
<reference evidence="4" key="3">
    <citation type="journal article" date="2017" name="Nature">
        <title>Genome sequence of the progenitor of the wheat D genome Aegilops tauschii.</title>
        <authorList>
            <person name="Luo M.C."/>
            <person name="Gu Y.Q."/>
            <person name="Puiu D."/>
            <person name="Wang H."/>
            <person name="Twardziok S.O."/>
            <person name="Deal K.R."/>
            <person name="Huo N."/>
            <person name="Zhu T."/>
            <person name="Wang L."/>
            <person name="Wang Y."/>
            <person name="McGuire P.E."/>
            <person name="Liu S."/>
            <person name="Long H."/>
            <person name="Ramasamy R.K."/>
            <person name="Rodriguez J.C."/>
            <person name="Van S.L."/>
            <person name="Yuan L."/>
            <person name="Wang Z."/>
            <person name="Xia Z."/>
            <person name="Xiao L."/>
            <person name="Anderson O.D."/>
            <person name="Ouyang S."/>
            <person name="Liang Y."/>
            <person name="Zimin A.V."/>
            <person name="Pertea G."/>
            <person name="Qi P."/>
            <person name="Bennetzen J.L."/>
            <person name="Dai X."/>
            <person name="Dawson M.W."/>
            <person name="Muller H.G."/>
            <person name="Kugler K."/>
            <person name="Rivarola-Duarte L."/>
            <person name="Spannagl M."/>
            <person name="Mayer K.F.X."/>
            <person name="Lu F.H."/>
            <person name="Bevan M.W."/>
            <person name="Leroy P."/>
            <person name="Li P."/>
            <person name="You F.M."/>
            <person name="Sun Q."/>
            <person name="Liu Z."/>
            <person name="Lyons E."/>
            <person name="Wicker T."/>
            <person name="Salzberg S.L."/>
            <person name="Devos K.M."/>
            <person name="Dvorak J."/>
        </authorList>
    </citation>
    <scope>NUCLEOTIDE SEQUENCE [LARGE SCALE GENOMIC DNA]</scope>
    <source>
        <strain evidence="4">cv. AL8/78</strain>
    </source>
</reference>
<dbReference type="InterPro" id="IPR013105">
    <property type="entry name" value="TPR_2"/>
</dbReference>
<proteinExistence type="predicted"/>
<dbReference type="InterPro" id="IPR036249">
    <property type="entry name" value="Thioredoxin-like_sf"/>
</dbReference>
<protein>
    <submittedName>
        <fullName evidence="4">Uncharacterized protein</fullName>
    </submittedName>
</protein>
<dbReference type="InterPro" id="IPR019734">
    <property type="entry name" value="TPR_rpt"/>
</dbReference>
<accession>A0A453DEC8</accession>
<reference evidence="4" key="5">
    <citation type="journal article" date="2021" name="G3 (Bethesda)">
        <title>Aegilops tauschii genome assembly Aet v5.0 features greater sequence contiguity and improved annotation.</title>
        <authorList>
            <person name="Wang L."/>
            <person name="Zhu T."/>
            <person name="Rodriguez J.C."/>
            <person name="Deal K.R."/>
            <person name="Dubcovsky J."/>
            <person name="McGuire P.E."/>
            <person name="Lux T."/>
            <person name="Spannagl M."/>
            <person name="Mayer K.F.X."/>
            <person name="Baldrich P."/>
            <person name="Meyers B.C."/>
            <person name="Huo N."/>
            <person name="Gu Y.Q."/>
            <person name="Zhou H."/>
            <person name="Devos K.M."/>
            <person name="Bennetzen J.L."/>
            <person name="Unver T."/>
            <person name="Budak H."/>
            <person name="Gulick P.J."/>
            <person name="Galiba G."/>
            <person name="Kalapos B."/>
            <person name="Nelson D.R."/>
            <person name="Li P."/>
            <person name="You F.M."/>
            <person name="Luo M.C."/>
            <person name="Dvorak J."/>
        </authorList>
    </citation>
    <scope>NUCLEOTIDE SEQUENCE [LARGE SCALE GENOMIC DNA]</scope>
    <source>
        <strain evidence="4">cv. AL8/78</strain>
    </source>
</reference>
<evidence type="ECO:0000256" key="1">
    <source>
        <dbReference type="ARBA" id="ARBA00022737"/>
    </source>
</evidence>
<evidence type="ECO:0000313" key="4">
    <source>
        <dbReference type="EnsemblPlants" id="AET2Gv21207700.7"/>
    </source>
</evidence>
<dbReference type="SUPFAM" id="SSF52833">
    <property type="entry name" value="Thioredoxin-like"/>
    <property type="match status" value="1"/>
</dbReference>
<dbReference type="InterPro" id="IPR011990">
    <property type="entry name" value="TPR-like_helical_dom_sf"/>
</dbReference>
<dbReference type="Gene3D" id="3.40.30.10">
    <property type="entry name" value="Glutaredoxin"/>
    <property type="match status" value="1"/>
</dbReference>
<dbReference type="Gramene" id="AET2Gv21207700.7">
    <property type="protein sequence ID" value="AET2Gv21207700.7"/>
    <property type="gene ID" value="AET2Gv21207700"/>
</dbReference>
<dbReference type="SMART" id="SM00028">
    <property type="entry name" value="TPR"/>
    <property type="match status" value="3"/>
</dbReference>
<feature type="repeat" description="TPR" evidence="3">
    <location>
        <begin position="202"/>
        <end position="235"/>
    </location>
</feature>
<dbReference type="EnsemblPlants" id="AET2Gv21207700.7">
    <property type="protein sequence ID" value="AET2Gv21207700.7"/>
    <property type="gene ID" value="AET2Gv21207700"/>
</dbReference>
<keyword evidence="1" id="KW-0677">Repeat</keyword>
<evidence type="ECO:0000256" key="2">
    <source>
        <dbReference type="ARBA" id="ARBA00022803"/>
    </source>
</evidence>
<evidence type="ECO:0000256" key="3">
    <source>
        <dbReference type="PROSITE-ProRule" id="PRU00339"/>
    </source>
</evidence>
<reference evidence="5" key="2">
    <citation type="journal article" date="2017" name="Nat. Plants">
        <title>The Aegilops tauschii genome reveals multiple impacts of transposons.</title>
        <authorList>
            <person name="Zhao G."/>
            <person name="Zou C."/>
            <person name="Li K."/>
            <person name="Wang K."/>
            <person name="Li T."/>
            <person name="Gao L."/>
            <person name="Zhang X."/>
            <person name="Wang H."/>
            <person name="Yang Z."/>
            <person name="Liu X."/>
            <person name="Jiang W."/>
            <person name="Mao L."/>
            <person name="Kong X."/>
            <person name="Jiao Y."/>
            <person name="Jia J."/>
        </authorList>
    </citation>
    <scope>NUCLEOTIDE SEQUENCE [LARGE SCALE GENOMIC DNA]</scope>
    <source>
        <strain evidence="5">cv. AL8/78</strain>
    </source>
</reference>
<dbReference type="Proteomes" id="UP000015105">
    <property type="component" value="Chromosome 2D"/>
</dbReference>
<name>A0A453DEC8_AEGTS</name>
<dbReference type="PANTHER" id="PTHR47682:SF1">
    <property type="entry name" value="TETRATRICOPEPTIDE REPEAT (TPR)-CONTAINING PROTEIN"/>
    <property type="match status" value="1"/>
</dbReference>
<reference evidence="5" key="1">
    <citation type="journal article" date="2014" name="Science">
        <title>Ancient hybridizations among the ancestral genomes of bread wheat.</title>
        <authorList>
            <consortium name="International Wheat Genome Sequencing Consortium,"/>
            <person name="Marcussen T."/>
            <person name="Sandve S.R."/>
            <person name="Heier L."/>
            <person name="Spannagl M."/>
            <person name="Pfeifer M."/>
            <person name="Jakobsen K.S."/>
            <person name="Wulff B.B."/>
            <person name="Steuernagel B."/>
            <person name="Mayer K.F."/>
            <person name="Olsen O.A."/>
        </authorList>
    </citation>
    <scope>NUCLEOTIDE SEQUENCE [LARGE SCALE GENOMIC DNA]</scope>
    <source>
        <strain evidence="5">cv. AL8/78</strain>
    </source>
</reference>
<dbReference type="Pfam" id="PF07719">
    <property type="entry name" value="TPR_2"/>
    <property type="match status" value="1"/>
</dbReference>
<dbReference type="AlphaFoldDB" id="A0A453DEC8"/>
<keyword evidence="5" id="KW-1185">Reference proteome</keyword>
<dbReference type="Gene3D" id="1.25.40.10">
    <property type="entry name" value="Tetratricopeptide repeat domain"/>
    <property type="match status" value="1"/>
</dbReference>
<sequence length="259" mass="26500">TAMAVAGAAASCSLACASRPPRPPRRRGTAPPRAAAEAVEIRVCTNRTCARQGGREVLAALEGLSPPPPRVDVASCGCLGRCGAGPNVGASVPGRGNAVFGHVGTAARAARLLEHLLGAAEFDAAAGLAALALREKAEAALAEGDAAQAEALFTEVRSIAMDAPGGLHLAYGGRCKARLAIGDTAGALADADEATRIAPKFPQCHLLRGDALFAMGEYHSAEDAFARALDLDPSIRRSKSFKARLEKLREKLVSVSSSS</sequence>
<evidence type="ECO:0000313" key="5">
    <source>
        <dbReference type="Proteomes" id="UP000015105"/>
    </source>
</evidence>
<dbReference type="SUPFAM" id="SSF48452">
    <property type="entry name" value="TPR-like"/>
    <property type="match status" value="1"/>
</dbReference>
<keyword evidence="2 3" id="KW-0802">TPR repeat</keyword>
<dbReference type="PANTHER" id="PTHR47682">
    <property type="entry name" value="TETRATRICOPEPTIDE REPEAT (TPR)-CONTAINING PROTEIN"/>
    <property type="match status" value="1"/>
</dbReference>
<reference evidence="4" key="4">
    <citation type="submission" date="2019-03" db="UniProtKB">
        <authorList>
            <consortium name="EnsemblPlants"/>
        </authorList>
    </citation>
    <scope>IDENTIFICATION</scope>
</reference>